<protein>
    <recommendedName>
        <fullName evidence="4">Fatty acid-binding protein, muscle</fullName>
    </recommendedName>
    <alternativeName>
        <fullName evidence="5">M-FABP</fullName>
    </alternativeName>
</protein>
<dbReference type="FunFam" id="2.40.128.20:FF:000001">
    <property type="entry name" value="Fatty acid-binding protein, adipocyte"/>
    <property type="match status" value="1"/>
</dbReference>
<evidence type="ECO:0000313" key="9">
    <source>
        <dbReference type="Proteomes" id="UP000494165"/>
    </source>
</evidence>
<dbReference type="InterPro" id="IPR031259">
    <property type="entry name" value="ILBP"/>
</dbReference>
<evidence type="ECO:0000256" key="6">
    <source>
        <dbReference type="RuleBase" id="RU003696"/>
    </source>
</evidence>
<proteinExistence type="inferred from homology"/>
<keyword evidence="2" id="KW-0446">Lipid-binding</keyword>
<reference evidence="8 9" key="1">
    <citation type="submission" date="2020-04" db="EMBL/GenBank/DDBJ databases">
        <authorList>
            <person name="Alioto T."/>
            <person name="Alioto T."/>
            <person name="Gomez Garrido J."/>
        </authorList>
    </citation>
    <scope>NUCLEOTIDE SEQUENCE [LARGE SCALE GENOMIC DNA]</scope>
</reference>
<name>A0A8S1CH54_9INSE</name>
<comment type="caution">
    <text evidence="8">The sequence shown here is derived from an EMBL/GenBank/DDBJ whole genome shotgun (WGS) entry which is preliminary data.</text>
</comment>
<accession>A0A8S1CH54</accession>
<dbReference type="SUPFAM" id="SSF50814">
    <property type="entry name" value="Lipocalins"/>
    <property type="match status" value="1"/>
</dbReference>
<dbReference type="GO" id="GO:0005504">
    <property type="term" value="F:fatty acid binding"/>
    <property type="evidence" value="ECO:0007669"/>
    <property type="project" value="UniProtKB-ARBA"/>
</dbReference>
<evidence type="ECO:0000256" key="2">
    <source>
        <dbReference type="ARBA" id="ARBA00023121"/>
    </source>
</evidence>
<evidence type="ECO:0000256" key="4">
    <source>
        <dbReference type="ARBA" id="ARBA00072951"/>
    </source>
</evidence>
<feature type="domain" description="Cytosolic fatty-acid binding proteins" evidence="7">
    <location>
        <begin position="6"/>
        <end position="23"/>
    </location>
</feature>
<gene>
    <name evidence="8" type="ORF">CLODIP_2_CD02617</name>
</gene>
<keyword evidence="9" id="KW-1185">Reference proteome</keyword>
<dbReference type="PANTHER" id="PTHR11955">
    <property type="entry name" value="FATTY ACID BINDING PROTEIN"/>
    <property type="match status" value="1"/>
</dbReference>
<dbReference type="Pfam" id="PF00061">
    <property type="entry name" value="Lipocalin"/>
    <property type="match status" value="1"/>
</dbReference>
<organism evidence="8 9">
    <name type="scientific">Cloeon dipterum</name>
    <dbReference type="NCBI Taxonomy" id="197152"/>
    <lineage>
        <taxon>Eukaryota</taxon>
        <taxon>Metazoa</taxon>
        <taxon>Ecdysozoa</taxon>
        <taxon>Arthropoda</taxon>
        <taxon>Hexapoda</taxon>
        <taxon>Insecta</taxon>
        <taxon>Pterygota</taxon>
        <taxon>Palaeoptera</taxon>
        <taxon>Ephemeroptera</taxon>
        <taxon>Pisciforma</taxon>
        <taxon>Baetidae</taxon>
        <taxon>Cloeon</taxon>
    </lineage>
</organism>
<comment type="function">
    <text evidence="3">Binds fatty acids in a 1:1 molar ratio.</text>
</comment>
<evidence type="ECO:0000256" key="5">
    <source>
        <dbReference type="ARBA" id="ARBA00081149"/>
    </source>
</evidence>
<dbReference type="InterPro" id="IPR012674">
    <property type="entry name" value="Calycin"/>
</dbReference>
<sequence>MDFLGKKYKLEKSENFDEYMKALGVGLVTRKMGNAVSPTVELLQEGDTFTLRTTSTFKNTEIKFKNNEEIDEETADGRKCKSLMTLEGNKLTQVQRNVKEGEKETVIVREWSADELKTTLTVGDIVCVRDYKVVA</sequence>
<dbReference type="AlphaFoldDB" id="A0A8S1CH54"/>
<keyword evidence="6" id="KW-0813">Transport</keyword>
<dbReference type="CDD" id="cd19852">
    <property type="entry name" value="FABP_pancrustacea"/>
    <property type="match status" value="1"/>
</dbReference>
<evidence type="ECO:0000259" key="7">
    <source>
        <dbReference type="PROSITE" id="PS00214"/>
    </source>
</evidence>
<evidence type="ECO:0000256" key="3">
    <source>
        <dbReference type="ARBA" id="ARBA00057009"/>
    </source>
</evidence>
<dbReference type="InterPro" id="IPR000463">
    <property type="entry name" value="Fatty_acid-bd"/>
</dbReference>
<dbReference type="EMBL" id="CADEPI010000046">
    <property type="protein sequence ID" value="CAB3369628.1"/>
    <property type="molecule type" value="Genomic_DNA"/>
</dbReference>
<dbReference type="Proteomes" id="UP000494165">
    <property type="component" value="Unassembled WGS sequence"/>
</dbReference>
<dbReference type="PROSITE" id="PS00214">
    <property type="entry name" value="FABP"/>
    <property type="match status" value="1"/>
</dbReference>
<evidence type="ECO:0000256" key="1">
    <source>
        <dbReference type="ARBA" id="ARBA00008390"/>
    </source>
</evidence>
<dbReference type="InterPro" id="IPR000566">
    <property type="entry name" value="Lipocln_cytosolic_FA-bd_dom"/>
</dbReference>
<evidence type="ECO:0000313" key="8">
    <source>
        <dbReference type="EMBL" id="CAB3369628.1"/>
    </source>
</evidence>
<comment type="similarity">
    <text evidence="1 6">Belongs to the calycin superfamily. Fatty-acid binding protein (FABP) family.</text>
</comment>
<dbReference type="Gene3D" id="2.40.128.20">
    <property type="match status" value="1"/>
</dbReference>
<dbReference type="PRINTS" id="PR00178">
    <property type="entry name" value="FATTYACIDBP"/>
</dbReference>